<dbReference type="STRING" id="596151.DesfrDRAFT_2597"/>
<evidence type="ECO:0000313" key="3">
    <source>
        <dbReference type="EMBL" id="EFL50656.1"/>
    </source>
</evidence>
<feature type="compositionally biased region" description="Low complexity" evidence="1">
    <location>
        <begin position="326"/>
        <end position="338"/>
    </location>
</feature>
<dbReference type="GO" id="GO:0090313">
    <property type="term" value="P:regulation of protein targeting to membrane"/>
    <property type="evidence" value="ECO:0007669"/>
    <property type="project" value="TreeGrafter"/>
</dbReference>
<dbReference type="InterPro" id="IPR052894">
    <property type="entry name" value="AsmA-related"/>
</dbReference>
<protein>
    <submittedName>
        <fullName evidence="3">AsmA family protein</fullName>
    </submittedName>
</protein>
<reference evidence="3 4" key="1">
    <citation type="submission" date="2010-08" db="EMBL/GenBank/DDBJ databases">
        <title>The draft genome of Desulfovibrio fructosovorans JJ.</title>
        <authorList>
            <consortium name="US DOE Joint Genome Institute (JGI-PGF)"/>
            <person name="Lucas S."/>
            <person name="Copeland A."/>
            <person name="Lapidus A."/>
            <person name="Cheng J.-F."/>
            <person name="Bruce D."/>
            <person name="Goodwin L."/>
            <person name="Pitluck S."/>
            <person name="Land M.L."/>
            <person name="Hauser L."/>
            <person name="Chang Y.-J."/>
            <person name="Jeffries C."/>
            <person name="Wall J.D."/>
            <person name="Stahl D.A."/>
            <person name="Arkin A.P."/>
            <person name="Dehal P."/>
            <person name="Stolyar S.M."/>
            <person name="Hazen T.C."/>
            <person name="Woyke T.J."/>
        </authorList>
    </citation>
    <scope>NUCLEOTIDE SEQUENCE [LARGE SCALE GENOMIC DNA]</scope>
    <source>
        <strain evidence="3 4">JJ</strain>
    </source>
</reference>
<organism evidence="3 4">
    <name type="scientific">Solidesulfovibrio fructosivorans JJ]</name>
    <dbReference type="NCBI Taxonomy" id="596151"/>
    <lineage>
        <taxon>Bacteria</taxon>
        <taxon>Pseudomonadati</taxon>
        <taxon>Thermodesulfobacteriota</taxon>
        <taxon>Desulfovibrionia</taxon>
        <taxon>Desulfovibrionales</taxon>
        <taxon>Desulfovibrionaceae</taxon>
        <taxon>Solidesulfovibrio</taxon>
    </lineage>
</organism>
<dbReference type="Proteomes" id="UP000006250">
    <property type="component" value="Unassembled WGS sequence"/>
</dbReference>
<proteinExistence type="predicted"/>
<sequence length="1257" mass="129885">MRLRRLRRLIALAAISATLAVFVLPLAARELIGAARLKAITEQTLSDALGRRVTITGDVSILFVPWFGLSMGPVAVADAPGFGDAPMLTARRVELTIRVLPLLRRVVSPGSVRVRDLTLALRRDTSGRANWDDLTAPQQTAAAEAPGWEVAPEPRDVRLENATVTYDDAVTGRTLSVTKANLKTGRSQPFDFSISFLAKGFMAGGQLECHASGQAGLNAATGELRLGKTLVETILTVDHPLVPGGATPVRVASRLTATYAPETGTLAVTDLDARLPEAILTGSATLSALPGDAKLATRLNLTLDAQGKWREILGLTSGEPPGSLVAAPAPDAAAPRPAGDSQAIFSAPEKHVPGKLSLAIDATADASGIALREATLSLPGKGRITAKAGLTFDQGPRLDATLAATDVDFDALPRPAGTASWSWPAPWPGYWPAKGVLDARIDLRHCRMAGLAMNDAHATLTGGEGLLRLYPVSIALPGGVAALDVRIDAGPDGASPETPGSLGLDARAAVTPTPVAGQPAGPPSRLRLLGRLHAEGARGNIMLQTPDPVRAAAVVGLAGLVPFSAPLDAKGTVTITPGVGRAVAKAALTGISATIDSTGLTGQITYNTDAGGSLGFDLAAEALDLDRFAALSGAASSEAEGAGDMRAEGRLRLGRVSARGIEAKNVALGLTVAAGKISGVLTGGELFGGKLSGKVETTPAGKIDASLVVAGINAARLPGVSPTSLALSGTFTAKAGFEAQKNTKGKLTGLTASIETDAARLALGTGSNRQTLAVPKAKLTLTGRDGASGPDTAIACDASLAVSQAAGFGLSDIKLSATGPLSVDNAGKVRLSAPVKIEASALAKHGVSGKAVKLALAGPITPDAGGGFSTGEVRLTAGGVPATVKVWRKGGEAAPVNFSVETGALSPRKALADWGVALPADLPGDRLAKGSFAASGTASGHGLDIKRLSLVVDDVTMAGSGTMPEYNPRRGKWDLTVDRLDWDAYFPRQATSGPPPLAERRKPLELDVLRSLALEAKIRLGWFKKGNVTFGATTITADARGGRFTYHQDSPRFYGGRFAADIRGDARDTALKTLVELKLESIEIARFLWDWAEGDTLGSGSATFILAARTSGINEMELRDNLAGNASLQITRGTLKVREPASKSGVRPEPERIPFSVFSSSWQARGGVAHSDDFLIESPRMRVSGKGNVDLRDESINLSVTAALTSGGQVPATIIGPLDNPKLTIDRSKMLGEMVYRVLQGIVSIPGKAVTRILQIR</sequence>
<gene>
    <name evidence="3" type="ORF">DesfrDRAFT_2597</name>
</gene>
<feature type="region of interest" description="Disordered" evidence="1">
    <location>
        <begin position="321"/>
        <end position="340"/>
    </location>
</feature>
<feature type="domain" description="AsmA" evidence="2">
    <location>
        <begin position="11"/>
        <end position="192"/>
    </location>
</feature>
<dbReference type="Pfam" id="PF05170">
    <property type="entry name" value="AsmA"/>
    <property type="match status" value="1"/>
</dbReference>
<evidence type="ECO:0000259" key="2">
    <source>
        <dbReference type="Pfam" id="PF05170"/>
    </source>
</evidence>
<name>E1JY82_SOLFR</name>
<comment type="caution">
    <text evidence="3">The sequence shown here is derived from an EMBL/GenBank/DDBJ whole genome shotgun (WGS) entry which is preliminary data.</text>
</comment>
<dbReference type="PANTHER" id="PTHR30441">
    <property type="entry name" value="DUF748 DOMAIN-CONTAINING PROTEIN"/>
    <property type="match status" value="1"/>
</dbReference>
<dbReference type="AlphaFoldDB" id="E1JY82"/>
<accession>E1JY82</accession>
<dbReference type="PANTHER" id="PTHR30441:SF4">
    <property type="entry name" value="PROTEIN ASMA"/>
    <property type="match status" value="1"/>
</dbReference>
<dbReference type="InterPro" id="IPR007844">
    <property type="entry name" value="AsmA"/>
</dbReference>
<dbReference type="EMBL" id="AECZ01000017">
    <property type="protein sequence ID" value="EFL50656.1"/>
    <property type="molecule type" value="Genomic_DNA"/>
</dbReference>
<dbReference type="eggNOG" id="COG2982">
    <property type="taxonomic scope" value="Bacteria"/>
</dbReference>
<dbReference type="GO" id="GO:0005886">
    <property type="term" value="C:plasma membrane"/>
    <property type="evidence" value="ECO:0007669"/>
    <property type="project" value="TreeGrafter"/>
</dbReference>
<keyword evidence="4" id="KW-1185">Reference proteome</keyword>
<evidence type="ECO:0000256" key="1">
    <source>
        <dbReference type="SAM" id="MobiDB-lite"/>
    </source>
</evidence>
<evidence type="ECO:0000313" key="4">
    <source>
        <dbReference type="Proteomes" id="UP000006250"/>
    </source>
</evidence>